<dbReference type="InterPro" id="IPR050210">
    <property type="entry name" value="tRNA_Adenine-N(6)_MTase"/>
</dbReference>
<dbReference type="CDD" id="cd02440">
    <property type="entry name" value="AdoMet_MTases"/>
    <property type="match status" value="1"/>
</dbReference>
<name>A0ABR7X9U2_9SPHI</name>
<organism evidence="8 9">
    <name type="scientific">Mucilaginibacter rigui</name>
    <dbReference type="NCBI Taxonomy" id="534635"/>
    <lineage>
        <taxon>Bacteria</taxon>
        <taxon>Pseudomonadati</taxon>
        <taxon>Bacteroidota</taxon>
        <taxon>Sphingobacteriia</taxon>
        <taxon>Sphingobacteriales</taxon>
        <taxon>Sphingobacteriaceae</taxon>
        <taxon>Mucilaginibacter</taxon>
    </lineage>
</organism>
<dbReference type="Pfam" id="PF05175">
    <property type="entry name" value="MTS"/>
    <property type="match status" value="1"/>
</dbReference>
<comment type="subcellular location">
    <subcellularLocation>
        <location evidence="6">Cytoplasm</location>
    </subcellularLocation>
</comment>
<keyword evidence="3 6" id="KW-0808">Transferase</keyword>
<evidence type="ECO:0000256" key="5">
    <source>
        <dbReference type="ARBA" id="ARBA00022694"/>
    </source>
</evidence>
<keyword evidence="2 6" id="KW-0489">Methyltransferase</keyword>
<evidence type="ECO:0000256" key="1">
    <source>
        <dbReference type="ARBA" id="ARBA00022490"/>
    </source>
</evidence>
<comment type="similarity">
    <text evidence="6">Belongs to the methyltransferase superfamily. tRNA (adenine-N(6)-)-methyltransferase family.</text>
</comment>
<comment type="function">
    <text evidence="6">Specifically methylates the adenine in position 37 of tRNA(1)(Val) (anticodon cmo5UAC).</text>
</comment>
<keyword evidence="1 6" id="KW-0963">Cytoplasm</keyword>
<feature type="domain" description="Methyltransferase small" evidence="7">
    <location>
        <begin position="27"/>
        <end position="122"/>
    </location>
</feature>
<dbReference type="PANTHER" id="PTHR47739">
    <property type="entry name" value="TRNA1(VAL) (ADENINE(37)-N6)-METHYLTRANSFERASE"/>
    <property type="match status" value="1"/>
</dbReference>
<dbReference type="EC" id="2.1.1.223" evidence="6"/>
<protein>
    <recommendedName>
        <fullName evidence="6">tRNA1(Val) (adenine(37)-N6)-methyltransferase</fullName>
        <ecNumber evidence="6">2.1.1.223</ecNumber>
    </recommendedName>
    <alternativeName>
        <fullName evidence="6">tRNA m6A37 methyltransferase</fullName>
    </alternativeName>
</protein>
<reference evidence="8 9" key="1">
    <citation type="submission" date="2020-09" db="EMBL/GenBank/DDBJ databases">
        <title>Novel species of Mucilaginibacter isolated from a glacier on the Tibetan Plateau.</title>
        <authorList>
            <person name="Liu Q."/>
            <person name="Xin Y.-H."/>
        </authorList>
    </citation>
    <scope>NUCLEOTIDE SEQUENCE [LARGE SCALE GENOMIC DNA]</scope>
    <source>
        <strain evidence="8 9">CGMCC 1.13878</strain>
    </source>
</reference>
<evidence type="ECO:0000256" key="3">
    <source>
        <dbReference type="ARBA" id="ARBA00022679"/>
    </source>
</evidence>
<evidence type="ECO:0000256" key="4">
    <source>
        <dbReference type="ARBA" id="ARBA00022691"/>
    </source>
</evidence>
<dbReference type="HAMAP" id="MF_01872">
    <property type="entry name" value="tRNA_methyltr_YfiC"/>
    <property type="match status" value="1"/>
</dbReference>
<comment type="caution">
    <text evidence="8">The sequence shown here is derived from an EMBL/GenBank/DDBJ whole genome shotgun (WGS) entry which is preliminary data.</text>
</comment>
<dbReference type="RefSeq" id="WP_191177190.1">
    <property type="nucleotide sequence ID" value="NZ_JACWMW010000005.1"/>
</dbReference>
<evidence type="ECO:0000256" key="2">
    <source>
        <dbReference type="ARBA" id="ARBA00022603"/>
    </source>
</evidence>
<dbReference type="PANTHER" id="PTHR47739:SF1">
    <property type="entry name" value="TRNA1(VAL) (ADENINE(37)-N6)-METHYLTRANSFERASE"/>
    <property type="match status" value="1"/>
</dbReference>
<gene>
    <name evidence="8" type="ORF">IDJ75_18775</name>
</gene>
<evidence type="ECO:0000259" key="7">
    <source>
        <dbReference type="Pfam" id="PF05175"/>
    </source>
</evidence>
<evidence type="ECO:0000256" key="6">
    <source>
        <dbReference type="HAMAP-Rule" id="MF_01872"/>
    </source>
</evidence>
<comment type="catalytic activity">
    <reaction evidence="6">
        <text>adenosine(37) in tRNA1(Val) + S-adenosyl-L-methionine = N(6)-methyladenosine(37) in tRNA1(Val) + S-adenosyl-L-homocysteine + H(+)</text>
        <dbReference type="Rhea" id="RHEA:43160"/>
        <dbReference type="Rhea" id="RHEA-COMP:10369"/>
        <dbReference type="Rhea" id="RHEA-COMP:10370"/>
        <dbReference type="ChEBI" id="CHEBI:15378"/>
        <dbReference type="ChEBI" id="CHEBI:57856"/>
        <dbReference type="ChEBI" id="CHEBI:59789"/>
        <dbReference type="ChEBI" id="CHEBI:74411"/>
        <dbReference type="ChEBI" id="CHEBI:74449"/>
        <dbReference type="EC" id="2.1.1.223"/>
    </reaction>
</comment>
<dbReference type="PROSITE" id="PS00092">
    <property type="entry name" value="N6_MTASE"/>
    <property type="match status" value="1"/>
</dbReference>
<keyword evidence="9" id="KW-1185">Reference proteome</keyword>
<dbReference type="InterPro" id="IPR007848">
    <property type="entry name" value="Small_mtfrase_dom"/>
</dbReference>
<dbReference type="GO" id="GO:0008168">
    <property type="term" value="F:methyltransferase activity"/>
    <property type="evidence" value="ECO:0007669"/>
    <property type="project" value="UniProtKB-KW"/>
</dbReference>
<sequence>MGADIFKFKQFEVDQSGCAMKINTDGVLLGALATANNPQSIVDIGTGTGVIALMLAQRFAVAHIDGVDIDEESAEVADRNFKASPFLYRVYSTFNTFEGYFKNYHWKKHDLIVSNPPFFLDSLASADEQKRLARHTDGTFFKKLLRCTDEYLTDTGTCQLILPLPTASVVKDLLPKYQLHLQRVISIKSFADSVPHREILTFGKEQKGIVEDEFVIYDAPKVYSLEYQLALGDFLTIF</sequence>
<dbReference type="SUPFAM" id="SSF53335">
    <property type="entry name" value="S-adenosyl-L-methionine-dependent methyltransferases"/>
    <property type="match status" value="1"/>
</dbReference>
<dbReference type="GO" id="GO:0032259">
    <property type="term" value="P:methylation"/>
    <property type="evidence" value="ECO:0007669"/>
    <property type="project" value="UniProtKB-KW"/>
</dbReference>
<dbReference type="InterPro" id="IPR022882">
    <property type="entry name" value="tRNA_adenine-N6_MeTrfase"/>
</dbReference>
<dbReference type="Proteomes" id="UP000618754">
    <property type="component" value="Unassembled WGS sequence"/>
</dbReference>
<accession>A0ABR7X9U2</accession>
<dbReference type="InterPro" id="IPR002052">
    <property type="entry name" value="DNA_methylase_N6_adenine_CS"/>
</dbReference>
<dbReference type="EMBL" id="JACWMW010000005">
    <property type="protein sequence ID" value="MBD1387340.1"/>
    <property type="molecule type" value="Genomic_DNA"/>
</dbReference>
<proteinExistence type="inferred from homology"/>
<keyword evidence="4 6" id="KW-0949">S-adenosyl-L-methionine</keyword>
<dbReference type="InterPro" id="IPR029063">
    <property type="entry name" value="SAM-dependent_MTases_sf"/>
</dbReference>
<keyword evidence="5 6" id="KW-0819">tRNA processing</keyword>
<evidence type="ECO:0000313" key="9">
    <source>
        <dbReference type="Proteomes" id="UP000618754"/>
    </source>
</evidence>
<evidence type="ECO:0000313" key="8">
    <source>
        <dbReference type="EMBL" id="MBD1387340.1"/>
    </source>
</evidence>
<dbReference type="Gene3D" id="3.40.50.150">
    <property type="entry name" value="Vaccinia Virus protein VP39"/>
    <property type="match status" value="1"/>
</dbReference>